<evidence type="ECO:0000256" key="2">
    <source>
        <dbReference type="ARBA" id="ARBA00005013"/>
    </source>
</evidence>
<dbReference type="GO" id="GO:0005737">
    <property type="term" value="C:cytoplasm"/>
    <property type="evidence" value="ECO:0007669"/>
    <property type="project" value="TreeGrafter"/>
</dbReference>
<proteinExistence type="inferred from homology"/>
<reference evidence="9" key="1">
    <citation type="submission" date="2018-08" db="EMBL/GenBank/DDBJ databases">
        <authorList>
            <person name="Chevrot R."/>
        </authorList>
    </citation>
    <scope>NUCLEOTIDE SEQUENCE [LARGE SCALE GENOMIC DNA]</scope>
</reference>
<accession>A0A383RK33</accession>
<evidence type="ECO:0000313" key="8">
    <source>
        <dbReference type="EMBL" id="SYX87051.1"/>
    </source>
</evidence>
<dbReference type="Gene3D" id="3.30.1130.10">
    <property type="match status" value="1"/>
</dbReference>
<comment type="similarity">
    <text evidence="3 6">Belongs to the DHNA family.</text>
</comment>
<dbReference type="InterPro" id="IPR006157">
    <property type="entry name" value="FolB_dom"/>
</dbReference>
<dbReference type="PANTHER" id="PTHR42844">
    <property type="entry name" value="DIHYDRONEOPTERIN ALDOLASE 1-RELATED"/>
    <property type="match status" value="1"/>
</dbReference>
<dbReference type="Proteomes" id="UP000304148">
    <property type="component" value="Chromosome"/>
</dbReference>
<name>A0A383RK33_PAEAL</name>
<feature type="domain" description="Dihydroneopterin aldolase/epimerase" evidence="7">
    <location>
        <begin position="12"/>
        <end position="125"/>
    </location>
</feature>
<dbReference type="NCBIfam" id="TIGR00526">
    <property type="entry name" value="folB_dom"/>
    <property type="match status" value="1"/>
</dbReference>
<dbReference type="GO" id="GO:0004150">
    <property type="term" value="F:dihydroneopterin aldolase activity"/>
    <property type="evidence" value="ECO:0007669"/>
    <property type="project" value="UniProtKB-UniRule"/>
</dbReference>
<dbReference type="GO" id="GO:0046656">
    <property type="term" value="P:folic acid biosynthetic process"/>
    <property type="evidence" value="ECO:0007669"/>
    <property type="project" value="UniProtKB-UniRule"/>
</dbReference>
<evidence type="ECO:0000313" key="9">
    <source>
        <dbReference type="Proteomes" id="UP000304148"/>
    </source>
</evidence>
<evidence type="ECO:0000256" key="3">
    <source>
        <dbReference type="ARBA" id="ARBA00005708"/>
    </source>
</evidence>
<dbReference type="GO" id="GO:0046654">
    <property type="term" value="P:tetrahydrofolate biosynthetic process"/>
    <property type="evidence" value="ECO:0007669"/>
    <property type="project" value="UniProtKB-UniRule"/>
</dbReference>
<evidence type="ECO:0000259" key="7">
    <source>
        <dbReference type="SMART" id="SM00905"/>
    </source>
</evidence>
<comment type="function">
    <text evidence="6">Catalyzes the conversion of 7,8-dihydroneopterin to 6-hydroxymethyl-7,8-dihydropterin.</text>
</comment>
<organism evidence="8 9">
    <name type="scientific">Paenibacillus alvei</name>
    <name type="common">Bacillus alvei</name>
    <dbReference type="NCBI Taxonomy" id="44250"/>
    <lineage>
        <taxon>Bacteria</taxon>
        <taxon>Bacillati</taxon>
        <taxon>Bacillota</taxon>
        <taxon>Bacilli</taxon>
        <taxon>Bacillales</taxon>
        <taxon>Paenibacillaceae</taxon>
        <taxon>Paenibacillus</taxon>
    </lineage>
</organism>
<gene>
    <name evidence="8" type="primary">folB</name>
    <name evidence="8" type="ORF">PBLR_15478</name>
</gene>
<comment type="catalytic activity">
    <reaction evidence="1 6">
        <text>7,8-dihydroneopterin = 6-hydroxymethyl-7,8-dihydropterin + glycolaldehyde</text>
        <dbReference type="Rhea" id="RHEA:10540"/>
        <dbReference type="ChEBI" id="CHEBI:17001"/>
        <dbReference type="ChEBI" id="CHEBI:17071"/>
        <dbReference type="ChEBI" id="CHEBI:44841"/>
        <dbReference type="EC" id="4.1.2.25"/>
    </reaction>
</comment>
<comment type="pathway">
    <text evidence="2 6">Cofactor biosynthesis; tetrahydrofolate biosynthesis; 2-amino-4-hydroxy-6-hydroxymethyl-7,8-dihydropteridine diphosphate from 7,8-dihydroneopterin triphosphate: step 3/4.</text>
</comment>
<dbReference type="InterPro" id="IPR006156">
    <property type="entry name" value="Dihydroneopterin_aldolase"/>
</dbReference>
<protein>
    <recommendedName>
        <fullName evidence="6">7,8-dihydroneopterin aldolase</fullName>
        <ecNumber evidence="6">4.1.2.25</ecNumber>
    </recommendedName>
</protein>
<dbReference type="InterPro" id="IPR043133">
    <property type="entry name" value="GTP-CH-I_C/QueF"/>
</dbReference>
<keyword evidence="5 6" id="KW-0456">Lyase</keyword>
<sequence>MVNTKVSKPDRMQLHRIELFGRHGVFEEERRLGQRWIVDLDLQIDLRTAGVSDQLEHSINYAEIYNTVKQIVEEESYQLVEALTERIAAVLLAQYALIAEATVRVTKPNPPFDIHFQGVTIEMTRVRAESSSSGSGA</sequence>
<dbReference type="Pfam" id="PF02152">
    <property type="entry name" value="FolB"/>
    <property type="match status" value="1"/>
</dbReference>
<evidence type="ECO:0000256" key="5">
    <source>
        <dbReference type="ARBA" id="ARBA00023239"/>
    </source>
</evidence>
<dbReference type="PANTHER" id="PTHR42844:SF1">
    <property type="entry name" value="DIHYDRONEOPTERIN ALDOLASE 1-RELATED"/>
    <property type="match status" value="1"/>
</dbReference>
<dbReference type="SMART" id="SM00905">
    <property type="entry name" value="FolB"/>
    <property type="match status" value="1"/>
</dbReference>
<dbReference type="RefSeq" id="WP_138188784.1">
    <property type="nucleotide sequence ID" value="NZ_LS992241.1"/>
</dbReference>
<evidence type="ECO:0000256" key="6">
    <source>
        <dbReference type="RuleBase" id="RU362079"/>
    </source>
</evidence>
<dbReference type="EMBL" id="LS992241">
    <property type="protein sequence ID" value="SYX87051.1"/>
    <property type="molecule type" value="Genomic_DNA"/>
</dbReference>
<evidence type="ECO:0000256" key="1">
    <source>
        <dbReference type="ARBA" id="ARBA00001353"/>
    </source>
</evidence>
<dbReference type="CDD" id="cd00534">
    <property type="entry name" value="DHNA_DHNTPE"/>
    <property type="match status" value="1"/>
</dbReference>
<dbReference type="FunFam" id="3.30.1130.10:FF:000003">
    <property type="entry name" value="7,8-dihydroneopterin aldolase"/>
    <property type="match status" value="1"/>
</dbReference>
<dbReference type="SUPFAM" id="SSF55620">
    <property type="entry name" value="Tetrahydrobiopterin biosynthesis enzymes-like"/>
    <property type="match status" value="1"/>
</dbReference>
<dbReference type="AlphaFoldDB" id="A0A383RK33"/>
<dbReference type="EC" id="4.1.2.25" evidence="6"/>
<dbReference type="NCBIfam" id="TIGR00525">
    <property type="entry name" value="folB"/>
    <property type="match status" value="1"/>
</dbReference>
<dbReference type="UniPathway" id="UPA00077">
    <property type="reaction ID" value="UER00154"/>
</dbReference>
<keyword evidence="4 6" id="KW-0289">Folate biosynthesis</keyword>
<evidence type="ECO:0000256" key="4">
    <source>
        <dbReference type="ARBA" id="ARBA00022909"/>
    </source>
</evidence>